<reference evidence="1 2" key="1">
    <citation type="submission" date="2018-12" db="EMBL/GenBank/DDBJ databases">
        <title>Vibrio sp. isolated from China Sea.</title>
        <authorList>
            <person name="Li Y."/>
        </authorList>
    </citation>
    <scope>NUCLEOTIDE SEQUENCE [LARGE SCALE GENOMIC DNA]</scope>
    <source>
        <strain evidence="1 2">BEI207</strain>
    </source>
</reference>
<dbReference type="EMBL" id="RXZH01000003">
    <property type="protein sequence ID" value="RTZ16230.1"/>
    <property type="molecule type" value="Genomic_DNA"/>
</dbReference>
<evidence type="ECO:0000313" key="2">
    <source>
        <dbReference type="Proteomes" id="UP000268973"/>
    </source>
</evidence>
<protein>
    <submittedName>
        <fullName evidence="1">Uncharacterized protein</fullName>
    </submittedName>
</protein>
<gene>
    <name evidence="1" type="ORF">EJ063_10445</name>
</gene>
<proteinExistence type="predicted"/>
<comment type="caution">
    <text evidence="1">The sequence shown here is derived from an EMBL/GenBank/DDBJ whole genome shotgun (WGS) entry which is preliminary data.</text>
</comment>
<sequence>MSLNQLNWLSIGVVLTLFIVM</sequence>
<accession>A0A3S0N5U9</accession>
<dbReference type="AlphaFoldDB" id="A0A3S0N5U9"/>
<name>A0A3S0N5U9_9VIBR</name>
<evidence type="ECO:0000313" key="1">
    <source>
        <dbReference type="EMBL" id="RTZ16230.1"/>
    </source>
</evidence>
<keyword evidence="2" id="KW-1185">Reference proteome</keyword>
<organism evidence="1 2">
    <name type="scientific">Vibrio aquaticus</name>
    <dbReference type="NCBI Taxonomy" id="2496559"/>
    <lineage>
        <taxon>Bacteria</taxon>
        <taxon>Pseudomonadati</taxon>
        <taxon>Pseudomonadota</taxon>
        <taxon>Gammaproteobacteria</taxon>
        <taxon>Vibrionales</taxon>
        <taxon>Vibrionaceae</taxon>
        <taxon>Vibrio</taxon>
    </lineage>
</organism>
<dbReference type="Proteomes" id="UP000268973">
    <property type="component" value="Unassembled WGS sequence"/>
</dbReference>